<proteinExistence type="predicted"/>
<keyword evidence="3" id="KW-1185">Reference proteome</keyword>
<feature type="chain" id="PRO_5012045431" evidence="1">
    <location>
        <begin position="16"/>
        <end position="123"/>
    </location>
</feature>
<dbReference type="CTD" id="20238861"/>
<keyword evidence="1" id="KW-0732">Signal</keyword>
<accession>V3ZNN6</accession>
<sequence length="123" mass="14004">MALQLTLVVLLAVQATYIQVEQLKELTELAANDKHVLALAELMSMELSIQYCLHKECSKTLSNHITEKDIVAAHTLPSKYANKPKPIIVKFRSEVKRNIMMKRKDLFKCNISVFDDITKSTQT</sequence>
<dbReference type="AlphaFoldDB" id="V3ZNN6"/>
<name>V3ZNN6_LOTGI</name>
<feature type="signal peptide" evidence="1">
    <location>
        <begin position="1"/>
        <end position="15"/>
    </location>
</feature>
<evidence type="ECO:0000313" key="3">
    <source>
        <dbReference type="Proteomes" id="UP000030746"/>
    </source>
</evidence>
<reference evidence="2 3" key="1">
    <citation type="journal article" date="2013" name="Nature">
        <title>Insights into bilaterian evolution from three spiralian genomes.</title>
        <authorList>
            <person name="Simakov O."/>
            <person name="Marletaz F."/>
            <person name="Cho S.J."/>
            <person name="Edsinger-Gonzales E."/>
            <person name="Havlak P."/>
            <person name="Hellsten U."/>
            <person name="Kuo D.H."/>
            <person name="Larsson T."/>
            <person name="Lv J."/>
            <person name="Arendt D."/>
            <person name="Savage R."/>
            <person name="Osoegawa K."/>
            <person name="de Jong P."/>
            <person name="Grimwood J."/>
            <person name="Chapman J.A."/>
            <person name="Shapiro H."/>
            <person name="Aerts A."/>
            <person name="Otillar R.P."/>
            <person name="Terry A.Y."/>
            <person name="Boore J.L."/>
            <person name="Grigoriev I.V."/>
            <person name="Lindberg D.R."/>
            <person name="Seaver E.C."/>
            <person name="Weisblat D.A."/>
            <person name="Putnam N.H."/>
            <person name="Rokhsar D.S."/>
        </authorList>
    </citation>
    <scope>NUCLEOTIDE SEQUENCE [LARGE SCALE GENOMIC DNA]</scope>
</reference>
<dbReference type="KEGG" id="lgi:LOTGIDRAFT_162009"/>
<evidence type="ECO:0000256" key="1">
    <source>
        <dbReference type="SAM" id="SignalP"/>
    </source>
</evidence>
<evidence type="ECO:0000313" key="2">
    <source>
        <dbReference type="EMBL" id="ESO92983.1"/>
    </source>
</evidence>
<dbReference type="HOGENOM" id="CLU_2017829_0_0_1"/>
<dbReference type="GeneID" id="20238861"/>
<dbReference type="RefSeq" id="XP_009056193.1">
    <property type="nucleotide sequence ID" value="XM_009057945.1"/>
</dbReference>
<organism evidence="2 3">
    <name type="scientific">Lottia gigantea</name>
    <name type="common">Giant owl limpet</name>
    <dbReference type="NCBI Taxonomy" id="225164"/>
    <lineage>
        <taxon>Eukaryota</taxon>
        <taxon>Metazoa</taxon>
        <taxon>Spiralia</taxon>
        <taxon>Lophotrochozoa</taxon>
        <taxon>Mollusca</taxon>
        <taxon>Gastropoda</taxon>
        <taxon>Patellogastropoda</taxon>
        <taxon>Lottioidea</taxon>
        <taxon>Lottiidae</taxon>
        <taxon>Lottia</taxon>
    </lineage>
</organism>
<protein>
    <submittedName>
        <fullName evidence="2">Uncharacterized protein</fullName>
    </submittedName>
</protein>
<dbReference type="Proteomes" id="UP000030746">
    <property type="component" value="Unassembled WGS sequence"/>
</dbReference>
<dbReference type="EMBL" id="KB201977">
    <property type="protein sequence ID" value="ESO92983.1"/>
    <property type="molecule type" value="Genomic_DNA"/>
</dbReference>
<dbReference type="OrthoDB" id="7395641at2759"/>
<gene>
    <name evidence="2" type="ORF">LOTGIDRAFT_162009</name>
</gene>